<dbReference type="RefSeq" id="WP_182704605.1">
    <property type="nucleotide sequence ID" value="NZ_JACJII010000001.1"/>
</dbReference>
<keyword evidence="3" id="KW-1185">Reference proteome</keyword>
<sequence length="173" mass="20407">MRLDGDGWRNFFDSYRRDAFRLETLPSYDVAGERDEYNAFHATGELFIPPDDPWLTRVRRFRESGRWIGRVHIVTRPLSDYLRYEFAVYRHTVDAGEDVRILDVTDRPDPGLPDQDFWLFDEAAVVRMDYDAQGRQLGRELLEDVDVAPYVAWKHLALELSVPFREYEATCRA</sequence>
<evidence type="ECO:0000313" key="2">
    <source>
        <dbReference type="EMBL" id="MBA9002645.1"/>
    </source>
</evidence>
<dbReference type="InterPro" id="IPR049244">
    <property type="entry name" value="DUF6879"/>
</dbReference>
<evidence type="ECO:0000259" key="1">
    <source>
        <dbReference type="Pfam" id="PF21806"/>
    </source>
</evidence>
<feature type="domain" description="DUF6879" evidence="1">
    <location>
        <begin position="8"/>
        <end position="168"/>
    </location>
</feature>
<dbReference type="EMBL" id="JACJII010000001">
    <property type="protein sequence ID" value="MBA9002645.1"/>
    <property type="molecule type" value="Genomic_DNA"/>
</dbReference>
<gene>
    <name evidence="2" type="ORF">HNR21_001527</name>
</gene>
<name>A0A7W3MVG9_9ACTN</name>
<dbReference type="Pfam" id="PF21806">
    <property type="entry name" value="DUF6879"/>
    <property type="match status" value="1"/>
</dbReference>
<evidence type="ECO:0000313" key="3">
    <source>
        <dbReference type="Proteomes" id="UP000539313"/>
    </source>
</evidence>
<protein>
    <recommendedName>
        <fullName evidence="1">DUF6879 domain-containing protein</fullName>
    </recommendedName>
</protein>
<reference evidence="2 3" key="1">
    <citation type="submission" date="2020-08" db="EMBL/GenBank/DDBJ databases">
        <title>Sequencing the genomes of 1000 actinobacteria strains.</title>
        <authorList>
            <person name="Klenk H.-P."/>
        </authorList>
    </citation>
    <scope>NUCLEOTIDE SEQUENCE [LARGE SCALE GENOMIC DNA]</scope>
    <source>
        <strain evidence="2 3">DSM 45823</strain>
    </source>
</reference>
<organism evidence="2 3">
    <name type="scientific">Thermomonospora cellulosilytica</name>
    <dbReference type="NCBI Taxonomy" id="1411118"/>
    <lineage>
        <taxon>Bacteria</taxon>
        <taxon>Bacillati</taxon>
        <taxon>Actinomycetota</taxon>
        <taxon>Actinomycetes</taxon>
        <taxon>Streptosporangiales</taxon>
        <taxon>Thermomonosporaceae</taxon>
        <taxon>Thermomonospora</taxon>
    </lineage>
</organism>
<accession>A0A7W3MVG9</accession>
<dbReference type="Proteomes" id="UP000539313">
    <property type="component" value="Unassembled WGS sequence"/>
</dbReference>
<dbReference type="AlphaFoldDB" id="A0A7W3MVG9"/>
<proteinExistence type="predicted"/>
<comment type="caution">
    <text evidence="2">The sequence shown here is derived from an EMBL/GenBank/DDBJ whole genome shotgun (WGS) entry which is preliminary data.</text>
</comment>